<reference evidence="1" key="1">
    <citation type="journal article" date="2020" name="Nature">
        <title>Giant virus diversity and host interactions through global metagenomics.</title>
        <authorList>
            <person name="Schulz F."/>
            <person name="Roux S."/>
            <person name="Paez-Espino D."/>
            <person name="Jungbluth S."/>
            <person name="Walsh D.A."/>
            <person name="Denef V.J."/>
            <person name="McMahon K.D."/>
            <person name="Konstantinidis K.T."/>
            <person name="Eloe-Fadrosh E.A."/>
            <person name="Kyrpides N.C."/>
            <person name="Woyke T."/>
        </authorList>
    </citation>
    <scope>NUCLEOTIDE SEQUENCE</scope>
    <source>
        <strain evidence="1">GVMAG-S-1102113-118</strain>
    </source>
</reference>
<name>A0A6C0KAX0_9ZZZZ</name>
<dbReference type="AlphaFoldDB" id="A0A6C0KAX0"/>
<accession>A0A6C0KAX0</accession>
<proteinExistence type="predicted"/>
<organism evidence="1">
    <name type="scientific">viral metagenome</name>
    <dbReference type="NCBI Taxonomy" id="1070528"/>
    <lineage>
        <taxon>unclassified sequences</taxon>
        <taxon>metagenomes</taxon>
        <taxon>organismal metagenomes</taxon>
    </lineage>
</organism>
<protein>
    <submittedName>
        <fullName evidence="1">Uncharacterized protein</fullName>
    </submittedName>
</protein>
<dbReference type="EMBL" id="MN740842">
    <property type="protein sequence ID" value="QHU14543.1"/>
    <property type="molecule type" value="Genomic_DNA"/>
</dbReference>
<sequence length="174" mass="20391">MVPEVLWDQILGNYLPTAEGQQVRRIDPPAGLPKTTNYSGYCRKYVNLYKSYLDVLRQTIRFMKNPPDIPANQEAYPAYHKEEVRVEFFLARFDTPEKLEAYEKKCADMLRNIFSLATAEALLTFSGDTCFNMSVEQVREIQRREQTHAEPLAQLRALIDAWSEAEYKYDEQFY</sequence>
<evidence type="ECO:0000313" key="1">
    <source>
        <dbReference type="EMBL" id="QHU14543.1"/>
    </source>
</evidence>